<comment type="caution">
    <text evidence="3">The sequence shown here is derived from an EMBL/GenBank/DDBJ whole genome shotgun (WGS) entry which is preliminary data.</text>
</comment>
<evidence type="ECO:0000259" key="2">
    <source>
        <dbReference type="PROSITE" id="PS51208"/>
    </source>
</evidence>
<dbReference type="NCBIfam" id="TIGR01414">
    <property type="entry name" value="autotrans_barl"/>
    <property type="match status" value="1"/>
</dbReference>
<feature type="chain" id="PRO_5007132633" description="Autotransporter domain-containing protein" evidence="1">
    <location>
        <begin position="35"/>
        <end position="541"/>
    </location>
</feature>
<dbReference type="InterPro" id="IPR036709">
    <property type="entry name" value="Autotransporte_beta_dom_sf"/>
</dbReference>
<evidence type="ECO:0000313" key="3">
    <source>
        <dbReference type="EMBL" id="KWT69819.1"/>
    </source>
</evidence>
<name>A0A109BJH2_HYPSL</name>
<dbReference type="SUPFAM" id="SSF103515">
    <property type="entry name" value="Autotransporter"/>
    <property type="match status" value="1"/>
</dbReference>
<dbReference type="PROSITE" id="PS51208">
    <property type="entry name" value="AUTOTRANSPORTER"/>
    <property type="match status" value="1"/>
</dbReference>
<feature type="domain" description="Autotransporter" evidence="2">
    <location>
        <begin position="282"/>
        <end position="540"/>
    </location>
</feature>
<dbReference type="InterPro" id="IPR005546">
    <property type="entry name" value="Autotransporte_beta"/>
</dbReference>
<dbReference type="SMART" id="SM00869">
    <property type="entry name" value="Autotransporter"/>
    <property type="match status" value="1"/>
</dbReference>
<dbReference type="Gene3D" id="2.40.128.130">
    <property type="entry name" value="Autotransporter beta-domain"/>
    <property type="match status" value="1"/>
</dbReference>
<sequence>MHSLASHFRVALTAAALATGALFASFSLTSSAYAASGFEGCSDVNAGAFNVTNHPQSSPGGVLSLASGFRAGDKITFSVTSTAPPNQSSFLLESGTGVDLMYVTLNGAHHLQVSYRVAGGAVDDGTLRTYFGVVAGTYDITVTATCTPASATTDAAAASAIVASFVDARVSGILMSAPSSTSIMNRGLQSAPISSGAADTNVASVPGFAPPMALGAGAGSSAAIGRGASRFDDADESTLGSRNVQFRNSLSQMRRDASAAQMEKHRMALGAGDGGALPLAYETASPWDIWVEGRYSAFDDDTANFNRSGHVGLLYVGGDYRVTENMIVGVLAQFDWAKDETGALQSKIDGNGWMIGPYMSARVHQNIYLDVRAAWGRSSNDLDLAGTTGAFDTSRWLVQATLAGNWAYGAWRITPSADLGYASENVDGFPDSTGTFIPGQTVSLGRLQFGPEIGYRLRQTADALIEPFAAIKGVWDFDDTRAAFVNGVVVGPGEFWGRLQGGLNVVTAGGIYVRGLASWDGMGAGDYNGYTLQGTVNVPLN</sequence>
<dbReference type="Pfam" id="PF03797">
    <property type="entry name" value="Autotransporter"/>
    <property type="match status" value="1"/>
</dbReference>
<dbReference type="PATRIC" id="fig|121290.4.peg.2200"/>
<dbReference type="EMBL" id="LMTR01000043">
    <property type="protein sequence ID" value="KWT69819.1"/>
    <property type="molecule type" value="Genomic_DNA"/>
</dbReference>
<proteinExistence type="predicted"/>
<dbReference type="AlphaFoldDB" id="A0A109BJH2"/>
<evidence type="ECO:0000256" key="1">
    <source>
        <dbReference type="SAM" id="SignalP"/>
    </source>
</evidence>
<gene>
    <name evidence="3" type="ORF">APY04_1319</name>
</gene>
<evidence type="ECO:0000313" key="4">
    <source>
        <dbReference type="Proteomes" id="UP000059074"/>
    </source>
</evidence>
<dbReference type="Proteomes" id="UP000059074">
    <property type="component" value="Unassembled WGS sequence"/>
</dbReference>
<keyword evidence="4" id="KW-1185">Reference proteome</keyword>
<keyword evidence="1" id="KW-0732">Signal</keyword>
<protein>
    <recommendedName>
        <fullName evidence="2">Autotransporter domain-containing protein</fullName>
    </recommendedName>
</protein>
<organism evidence="3 4">
    <name type="scientific">Hyphomicrobium sulfonivorans</name>
    <dbReference type="NCBI Taxonomy" id="121290"/>
    <lineage>
        <taxon>Bacteria</taxon>
        <taxon>Pseudomonadati</taxon>
        <taxon>Pseudomonadota</taxon>
        <taxon>Alphaproteobacteria</taxon>
        <taxon>Hyphomicrobiales</taxon>
        <taxon>Hyphomicrobiaceae</taxon>
        <taxon>Hyphomicrobium</taxon>
    </lineage>
</organism>
<reference evidence="3 4" key="1">
    <citation type="submission" date="2015-10" db="EMBL/GenBank/DDBJ databases">
        <title>Transcriptomic analysis of a linuron degrading triple-species bacterial consortium.</title>
        <authorList>
            <person name="Albers P."/>
        </authorList>
    </citation>
    <scope>NUCLEOTIDE SEQUENCE [LARGE SCALE GENOMIC DNA]</scope>
    <source>
        <strain evidence="3 4">WDL6</strain>
    </source>
</reference>
<dbReference type="GO" id="GO:0019867">
    <property type="term" value="C:outer membrane"/>
    <property type="evidence" value="ECO:0007669"/>
    <property type="project" value="InterPro"/>
</dbReference>
<dbReference type="STRING" id="121290.APY04_1319"/>
<dbReference type="OrthoDB" id="5720638at2"/>
<accession>A0A109BJH2</accession>
<feature type="signal peptide" evidence="1">
    <location>
        <begin position="1"/>
        <end position="34"/>
    </location>
</feature>
<dbReference type="InterPro" id="IPR006315">
    <property type="entry name" value="OM_autotransptr_brl_dom"/>
</dbReference>